<keyword evidence="2" id="KW-1185">Reference proteome</keyword>
<comment type="caution">
    <text evidence="1">The sequence shown here is derived from an EMBL/GenBank/DDBJ whole genome shotgun (WGS) entry which is preliminary data.</text>
</comment>
<proteinExistence type="predicted"/>
<dbReference type="SUPFAM" id="SSF56935">
    <property type="entry name" value="Porins"/>
    <property type="match status" value="1"/>
</dbReference>
<reference evidence="1" key="2">
    <citation type="submission" date="2023-01" db="EMBL/GenBank/DDBJ databases">
        <title>Draft genome sequence of Agaribacter marinus strain NBRC 110023.</title>
        <authorList>
            <person name="Sun Q."/>
            <person name="Mori K."/>
        </authorList>
    </citation>
    <scope>NUCLEOTIDE SEQUENCE</scope>
    <source>
        <strain evidence="1">NBRC 110023</strain>
    </source>
</reference>
<reference evidence="1" key="1">
    <citation type="journal article" date="2014" name="Int. J. Syst. Evol. Microbiol.">
        <title>Complete genome sequence of Corynebacterium casei LMG S-19264T (=DSM 44701T), isolated from a smear-ripened cheese.</title>
        <authorList>
            <consortium name="US DOE Joint Genome Institute (JGI-PGF)"/>
            <person name="Walter F."/>
            <person name="Albersmeier A."/>
            <person name="Kalinowski J."/>
            <person name="Ruckert C."/>
        </authorList>
    </citation>
    <scope>NUCLEOTIDE SEQUENCE</scope>
    <source>
        <strain evidence="1">NBRC 110023</strain>
    </source>
</reference>
<evidence type="ECO:0000313" key="1">
    <source>
        <dbReference type="EMBL" id="GLR69541.1"/>
    </source>
</evidence>
<gene>
    <name evidence="1" type="ORF">GCM10007852_04490</name>
</gene>
<dbReference type="InterPro" id="IPR010727">
    <property type="entry name" value="DUF1302"/>
</dbReference>
<dbReference type="EMBL" id="BSOT01000005">
    <property type="protein sequence ID" value="GLR69541.1"/>
    <property type="molecule type" value="Genomic_DNA"/>
</dbReference>
<protein>
    <submittedName>
        <fullName evidence="1">Uncharacterized protein</fullName>
    </submittedName>
</protein>
<evidence type="ECO:0000313" key="2">
    <source>
        <dbReference type="Proteomes" id="UP001156601"/>
    </source>
</evidence>
<dbReference type="Proteomes" id="UP001156601">
    <property type="component" value="Unassembled WGS sequence"/>
</dbReference>
<accession>A0AA37WG14</accession>
<dbReference type="Pfam" id="PF06980">
    <property type="entry name" value="DUF1302"/>
    <property type="match status" value="1"/>
</dbReference>
<organism evidence="1 2">
    <name type="scientific">Agaribacter marinus</name>
    <dbReference type="NCBI Taxonomy" id="1431249"/>
    <lineage>
        <taxon>Bacteria</taxon>
        <taxon>Pseudomonadati</taxon>
        <taxon>Pseudomonadota</taxon>
        <taxon>Gammaproteobacteria</taxon>
        <taxon>Alteromonadales</taxon>
        <taxon>Alteromonadaceae</taxon>
        <taxon>Agaribacter</taxon>
    </lineage>
</organism>
<sequence length="411" mass="47398">MNLNLDSVVAVSTHQRESLQSLKNRFTSHVDYSKNSYRITAIIQFEHEMENGMQAILNNDANYTFASRPITFGNHSKLSVRELYLSMPVLNGHFLTIGKQQVVWGKADGVKILDVVNPQSFNEFTLEDFGQSRIPLWMVNLELSLGDDLFQILWIPDTSTHQLPVFESTYGFTAPRFSPPIPRDIPIQFKENKAPKTRFKNSDFGLRWSSFVGGWDIAVNYLYHFEDQAIFSTELLSHNATVLEITPEYYRSNLCGGSLSKPVGNITFRTEFAYKTDQRHYQQANELLVSDELSYVVGLDYFAWTDTLLSVQLIQQRLLDVKDETLFRAVNETSFSLLLRRSFWQETLTTEVLWQQNTNDNDGLVRPKIQYVYSDRLTLTAGLDIFYGDERGVYGQFADLDRLYLKARVSF</sequence>
<dbReference type="RefSeq" id="WP_284215868.1">
    <property type="nucleotide sequence ID" value="NZ_BSOT01000005.1"/>
</dbReference>
<dbReference type="AlphaFoldDB" id="A0AA37WG14"/>
<name>A0AA37WG14_9ALTE</name>